<protein>
    <submittedName>
        <fullName evidence="2">Uncharacterized protein</fullName>
    </submittedName>
</protein>
<feature type="transmembrane region" description="Helical" evidence="1">
    <location>
        <begin position="20"/>
        <end position="44"/>
    </location>
</feature>
<evidence type="ECO:0000313" key="3">
    <source>
        <dbReference type="Proteomes" id="UP000285530"/>
    </source>
</evidence>
<proteinExistence type="predicted"/>
<reference evidence="2 3" key="1">
    <citation type="submission" date="2018-09" db="EMBL/GenBank/DDBJ databases">
        <title>Paracoccus onubensis nov. sp. a moderate halophilic bacterium isolated from Gruta de las Maravillas (Aracena, Spain).</title>
        <authorList>
            <person name="Jurado V."/>
            <person name="Gutierrez-Patricio S."/>
            <person name="Gonzalez-Pimentel J.L."/>
            <person name="Laiz L."/>
            <person name="Saiz-Jimenez C."/>
        </authorList>
    </citation>
    <scope>NUCLEOTIDE SEQUENCE [LARGE SCALE GENOMIC DNA]</scope>
    <source>
        <strain evidence="2 3">DSM 19484</strain>
    </source>
</reference>
<evidence type="ECO:0000256" key="1">
    <source>
        <dbReference type="SAM" id="Phobius"/>
    </source>
</evidence>
<keyword evidence="3" id="KW-1185">Reference proteome</keyword>
<sequence>MNEIHEPAGGGRNSHVDWPAVFAGAVIAAGASIVFTGFTAAIGLGSVSADPDRGLGHSR</sequence>
<dbReference type="AlphaFoldDB" id="A0A419A023"/>
<accession>A0A419A023</accession>
<comment type="caution">
    <text evidence="2">The sequence shown here is derived from an EMBL/GenBank/DDBJ whole genome shotgun (WGS) entry which is preliminary data.</text>
</comment>
<dbReference type="EMBL" id="QZEV01000013">
    <property type="protein sequence ID" value="RJL06099.1"/>
    <property type="molecule type" value="Genomic_DNA"/>
</dbReference>
<organism evidence="2 3">
    <name type="scientific">Paracoccus aestuarii</name>
    <dbReference type="NCBI Taxonomy" id="453842"/>
    <lineage>
        <taxon>Bacteria</taxon>
        <taxon>Pseudomonadati</taxon>
        <taxon>Pseudomonadota</taxon>
        <taxon>Alphaproteobacteria</taxon>
        <taxon>Rhodobacterales</taxon>
        <taxon>Paracoccaceae</taxon>
        <taxon>Paracoccus</taxon>
    </lineage>
</organism>
<keyword evidence="1" id="KW-0812">Transmembrane</keyword>
<name>A0A419A023_9RHOB</name>
<keyword evidence="1" id="KW-1133">Transmembrane helix</keyword>
<keyword evidence="1" id="KW-0472">Membrane</keyword>
<dbReference type="RefSeq" id="WP_119885469.1">
    <property type="nucleotide sequence ID" value="NZ_CP067169.1"/>
</dbReference>
<evidence type="ECO:0000313" key="2">
    <source>
        <dbReference type="EMBL" id="RJL06099.1"/>
    </source>
</evidence>
<dbReference type="Proteomes" id="UP000285530">
    <property type="component" value="Unassembled WGS sequence"/>
</dbReference>
<gene>
    <name evidence="2" type="ORF">D3P06_04780</name>
</gene>